<sequence length="291" mass="31834">MKAIYFLIIVLFVACGQNRQTANDTEQEDAETVAPIEQTPPINTQADETLRVTGELCLDPQYQADVHALTGGIIRQILVTEGNTVVAGQTVAYLENTAIVELQKEYLTQKQETLTAEQECNRQQELFSQGAGVEKTLQQATANQAIAKARLTGLEKQLQQLSIHPEQVSAGNIATQIPIKAPIAGAVHKITVNTGSYADAQTSLMSITDNARLHCDLKVFEKDIPFIRVGQEVDITLINQRDTVLKGVIYAISQSFEEGTKALPVHVRLAGATHARQLLPGMYVTAVIYIR</sequence>
<dbReference type="GO" id="GO:0015679">
    <property type="term" value="P:plasma membrane copper ion transport"/>
    <property type="evidence" value="ECO:0007669"/>
    <property type="project" value="TreeGrafter"/>
</dbReference>
<feature type="chain" id="PRO_5024321123" description="CusB-like beta-barrel domain-containing protein" evidence="3">
    <location>
        <begin position="23"/>
        <end position="291"/>
    </location>
</feature>
<dbReference type="Gene3D" id="2.40.30.170">
    <property type="match status" value="1"/>
</dbReference>
<dbReference type="GO" id="GO:0060003">
    <property type="term" value="P:copper ion export"/>
    <property type="evidence" value="ECO:0007669"/>
    <property type="project" value="TreeGrafter"/>
</dbReference>
<dbReference type="PROSITE" id="PS51257">
    <property type="entry name" value="PROKAR_LIPOPROTEIN"/>
    <property type="match status" value="1"/>
</dbReference>
<dbReference type="GO" id="GO:0022857">
    <property type="term" value="F:transmembrane transporter activity"/>
    <property type="evidence" value="ECO:0007669"/>
    <property type="project" value="InterPro"/>
</dbReference>
<evidence type="ECO:0000313" key="5">
    <source>
        <dbReference type="EMBL" id="KAA6301721.1"/>
    </source>
</evidence>
<keyword evidence="3" id="KW-0732">Signal</keyword>
<gene>
    <name evidence="5" type="ORF">EZS26_002186</name>
</gene>
<dbReference type="GO" id="GO:0016020">
    <property type="term" value="C:membrane"/>
    <property type="evidence" value="ECO:0007669"/>
    <property type="project" value="InterPro"/>
</dbReference>
<evidence type="ECO:0000259" key="4">
    <source>
        <dbReference type="Pfam" id="PF25954"/>
    </source>
</evidence>
<feature type="domain" description="CusB-like beta-barrel" evidence="4">
    <location>
        <begin position="217"/>
        <end position="286"/>
    </location>
</feature>
<feature type="signal peptide" evidence="3">
    <location>
        <begin position="1"/>
        <end position="22"/>
    </location>
</feature>
<keyword evidence="2" id="KW-0813">Transport</keyword>
<dbReference type="EMBL" id="SNRX01000015">
    <property type="protein sequence ID" value="KAA6301721.1"/>
    <property type="molecule type" value="Genomic_DNA"/>
</dbReference>
<proteinExistence type="inferred from homology"/>
<evidence type="ECO:0000313" key="6">
    <source>
        <dbReference type="Proteomes" id="UP000324575"/>
    </source>
</evidence>
<dbReference type="GO" id="GO:0030313">
    <property type="term" value="C:cell envelope"/>
    <property type="evidence" value="ECO:0007669"/>
    <property type="project" value="TreeGrafter"/>
</dbReference>
<dbReference type="PANTHER" id="PTHR30097:SF4">
    <property type="entry name" value="SLR6042 PROTEIN"/>
    <property type="match status" value="1"/>
</dbReference>
<dbReference type="Pfam" id="PF25954">
    <property type="entry name" value="Beta-barrel_RND_2"/>
    <property type="match status" value="1"/>
</dbReference>
<reference evidence="5 6" key="1">
    <citation type="submission" date="2019-03" db="EMBL/GenBank/DDBJ databases">
        <title>Single cell metagenomics reveals metabolic interactions within the superorganism composed of flagellate Streblomastix strix and complex community of Bacteroidetes bacteria on its surface.</title>
        <authorList>
            <person name="Treitli S.C."/>
            <person name="Kolisko M."/>
            <person name="Husnik F."/>
            <person name="Keeling P."/>
            <person name="Hampl V."/>
        </authorList>
    </citation>
    <scope>NUCLEOTIDE SEQUENCE [LARGE SCALE GENOMIC DNA]</scope>
    <source>
        <strain evidence="5">St1</strain>
    </source>
</reference>
<comment type="similarity">
    <text evidence="1">Belongs to the membrane fusion protein (MFP) (TC 8.A.1) family.</text>
</comment>
<dbReference type="NCBIfam" id="TIGR01730">
    <property type="entry name" value="RND_mfp"/>
    <property type="match status" value="1"/>
</dbReference>
<organism evidence="5 6">
    <name type="scientific">Candidatus Ordinivivax streblomastigis</name>
    <dbReference type="NCBI Taxonomy" id="2540710"/>
    <lineage>
        <taxon>Bacteria</taxon>
        <taxon>Pseudomonadati</taxon>
        <taxon>Bacteroidota</taxon>
        <taxon>Bacteroidia</taxon>
        <taxon>Bacteroidales</taxon>
        <taxon>Candidatus Ordinivivax</taxon>
    </lineage>
</organism>
<comment type="caution">
    <text evidence="5">The sequence shown here is derived from an EMBL/GenBank/DDBJ whole genome shotgun (WGS) entry which is preliminary data.</text>
</comment>
<evidence type="ECO:0000256" key="3">
    <source>
        <dbReference type="SAM" id="SignalP"/>
    </source>
</evidence>
<dbReference type="Proteomes" id="UP000324575">
    <property type="component" value="Unassembled WGS sequence"/>
</dbReference>
<evidence type="ECO:0000256" key="2">
    <source>
        <dbReference type="ARBA" id="ARBA00022448"/>
    </source>
</evidence>
<protein>
    <recommendedName>
        <fullName evidence="4">CusB-like beta-barrel domain-containing protein</fullName>
    </recommendedName>
</protein>
<accession>A0A5M8NZZ7</accession>
<dbReference type="SUPFAM" id="SSF111369">
    <property type="entry name" value="HlyD-like secretion proteins"/>
    <property type="match status" value="1"/>
</dbReference>
<dbReference type="Gene3D" id="2.40.50.100">
    <property type="match status" value="1"/>
</dbReference>
<name>A0A5M8NZZ7_9BACT</name>
<dbReference type="InterPro" id="IPR058792">
    <property type="entry name" value="Beta-barrel_RND_2"/>
</dbReference>
<dbReference type="InterPro" id="IPR051909">
    <property type="entry name" value="MFP_Cation_Efflux"/>
</dbReference>
<dbReference type="AlphaFoldDB" id="A0A5M8NZZ7"/>
<evidence type="ECO:0000256" key="1">
    <source>
        <dbReference type="ARBA" id="ARBA00009477"/>
    </source>
</evidence>
<dbReference type="InterPro" id="IPR006143">
    <property type="entry name" value="RND_pump_MFP"/>
</dbReference>
<dbReference type="PANTHER" id="PTHR30097">
    <property type="entry name" value="CATION EFFLUX SYSTEM PROTEIN CUSB"/>
    <property type="match status" value="1"/>
</dbReference>